<dbReference type="InterPro" id="IPR025227">
    <property type="entry name" value="DUF4169"/>
</dbReference>
<evidence type="ECO:0000313" key="2">
    <source>
        <dbReference type="EMBL" id="AVO37343.1"/>
    </source>
</evidence>
<name>A0A2S0MNQ4_9RHOB</name>
<protein>
    <submittedName>
        <fullName evidence="2">DUF4169 family protein</fullName>
    </submittedName>
</protein>
<gene>
    <name evidence="2" type="ORF">C6Y53_06215</name>
</gene>
<organism evidence="2 3">
    <name type="scientific">Pukyongiella litopenaei</name>
    <dbReference type="NCBI Taxonomy" id="2605946"/>
    <lineage>
        <taxon>Bacteria</taxon>
        <taxon>Pseudomonadati</taxon>
        <taxon>Pseudomonadota</taxon>
        <taxon>Alphaproteobacteria</taxon>
        <taxon>Rhodobacterales</taxon>
        <taxon>Paracoccaceae</taxon>
        <taxon>Pukyongiella</taxon>
    </lineage>
</organism>
<accession>A0A2S0MNQ4</accession>
<dbReference type="Pfam" id="PF13770">
    <property type="entry name" value="DUF4169"/>
    <property type="match status" value="1"/>
</dbReference>
<dbReference type="KEGG" id="thas:C6Y53_06215"/>
<dbReference type="EMBL" id="CP027665">
    <property type="protein sequence ID" value="AVO37343.1"/>
    <property type="molecule type" value="Genomic_DNA"/>
</dbReference>
<keyword evidence="3" id="KW-1185">Reference proteome</keyword>
<reference evidence="3" key="1">
    <citation type="submission" date="2018-03" db="EMBL/GenBank/DDBJ databases">
        <title>Genomic analysis of the strain SH-1 isolated from shrimp intestine.</title>
        <authorList>
            <person name="Kim Y.-S."/>
            <person name="Kim S.-E."/>
            <person name="Kim K.-H."/>
        </authorList>
    </citation>
    <scope>NUCLEOTIDE SEQUENCE [LARGE SCALE GENOMIC DNA]</scope>
    <source>
        <strain evidence="3">SH-1</strain>
    </source>
</reference>
<feature type="compositionally biased region" description="Basic and acidic residues" evidence="1">
    <location>
        <begin position="41"/>
        <end position="55"/>
    </location>
</feature>
<feature type="region of interest" description="Disordered" evidence="1">
    <location>
        <begin position="1"/>
        <end position="63"/>
    </location>
</feature>
<evidence type="ECO:0000256" key="1">
    <source>
        <dbReference type="SAM" id="MobiDB-lite"/>
    </source>
</evidence>
<proteinExistence type="predicted"/>
<feature type="compositionally biased region" description="Basic and acidic residues" evidence="1">
    <location>
        <begin position="15"/>
        <end position="24"/>
    </location>
</feature>
<dbReference type="RefSeq" id="WP_106471654.1">
    <property type="nucleotide sequence ID" value="NZ_CP027665.1"/>
</dbReference>
<dbReference type="AlphaFoldDB" id="A0A2S0MNQ4"/>
<evidence type="ECO:0000313" key="3">
    <source>
        <dbReference type="Proteomes" id="UP000237655"/>
    </source>
</evidence>
<dbReference type="Proteomes" id="UP000237655">
    <property type="component" value="Chromosome"/>
</dbReference>
<sequence length="63" mass="7239">MADPVNLNRYRKARARQEAREQADRNAAFHGLSKARKKRARAEEDLKTRRHEAGRIEPPAGDT</sequence>